<evidence type="ECO:0000256" key="1">
    <source>
        <dbReference type="ARBA" id="ARBA00022450"/>
    </source>
</evidence>
<evidence type="ECO:0000256" key="2">
    <source>
        <dbReference type="ARBA" id="ARBA00022553"/>
    </source>
</evidence>
<dbReference type="Pfam" id="PF23562">
    <property type="entry name" value="AMP-binding_C_3"/>
    <property type="match status" value="1"/>
</dbReference>
<keyword evidence="2" id="KW-0597">Phosphoprotein</keyword>
<dbReference type="OrthoDB" id="429813at2759"/>
<dbReference type="STRING" id="745531.A0A0C3PDT2"/>
<dbReference type="AlphaFoldDB" id="A0A0C3PDT2"/>
<dbReference type="InterPro" id="IPR036291">
    <property type="entry name" value="NAD(P)-bd_dom_sf"/>
</dbReference>
<dbReference type="Gene3D" id="3.40.50.720">
    <property type="entry name" value="NAD(P)-binding Rossmann-like Domain"/>
    <property type="match status" value="1"/>
</dbReference>
<proteinExistence type="predicted"/>
<dbReference type="InterPro" id="IPR051414">
    <property type="entry name" value="Adenylate-forming_Reductase"/>
</dbReference>
<evidence type="ECO:0008006" key="7">
    <source>
        <dbReference type="Google" id="ProtNLM"/>
    </source>
</evidence>
<dbReference type="InterPro" id="IPR000873">
    <property type="entry name" value="AMP-dep_synth/lig_dom"/>
</dbReference>
<dbReference type="Gene3D" id="3.40.50.12780">
    <property type="entry name" value="N-terminal domain of ligase-like"/>
    <property type="match status" value="1"/>
</dbReference>
<dbReference type="Pfam" id="PF00501">
    <property type="entry name" value="AMP-binding"/>
    <property type="match status" value="1"/>
</dbReference>
<protein>
    <recommendedName>
        <fullName evidence="7">Polyketide synthase phosphopantetheine-binding domain-containing protein</fullName>
    </recommendedName>
</protein>
<name>A0A0C3PDT2_PHLG1</name>
<dbReference type="InterPro" id="IPR013120">
    <property type="entry name" value="FAR_NAD-bd"/>
</dbReference>
<dbReference type="SUPFAM" id="SSF56801">
    <property type="entry name" value="Acetyl-CoA synthetase-like"/>
    <property type="match status" value="1"/>
</dbReference>
<keyword evidence="1" id="KW-0596">Phosphopantetheine</keyword>
<dbReference type="Proteomes" id="UP000053257">
    <property type="component" value="Unassembled WGS sequence"/>
</dbReference>
<feature type="domain" description="AMP-dependent synthetase/ligase" evidence="3">
    <location>
        <begin position="28"/>
        <end position="352"/>
    </location>
</feature>
<gene>
    <name evidence="5" type="ORF">PHLGIDRAFT_110755</name>
</gene>
<evidence type="ECO:0000313" key="5">
    <source>
        <dbReference type="EMBL" id="KIP03508.1"/>
    </source>
</evidence>
<dbReference type="SUPFAM" id="SSF51735">
    <property type="entry name" value="NAD(P)-binding Rossmann-fold domains"/>
    <property type="match status" value="1"/>
</dbReference>
<dbReference type="PANTHER" id="PTHR43439:SF2">
    <property type="entry name" value="ENZYME, PUTATIVE (JCVI)-RELATED"/>
    <property type="match status" value="1"/>
</dbReference>
<accession>A0A0C3PDT2</accession>
<dbReference type="Pfam" id="PF07993">
    <property type="entry name" value="NAD_binding_4"/>
    <property type="match status" value="1"/>
</dbReference>
<keyword evidence="6" id="KW-1185">Reference proteome</keyword>
<sequence length="1018" mass="111494">MAPLFAPLDGSLSTLLDFVDYHADYNADLPWLVYPSATSQGELSHITFSAMSRASHRIAQVLRPGRCGPEGCIVAILLQTDTAVYIAVVLGIIRAGYIPYPMSPRNSVQGVRYMLESTGSRRMLSQKSTALLSSKVQSEMASAHITLEVDDLSLFNDILLELLDQSPSKPCSEAFYPRGEQSFTLEDPLLYLHSSGSTGPPKSVPFPHHQVLQNLRHLFGTQRRTVRFGAMGLPTFHSMGLMLQMFFPLCSSQAVAVFTPQYPEPPVVPTPVQIYEACKTTKSEGVIATPSFIEVWSHSPDVVDFLKTLKVVVFGGGPLSLTVGDKLAHVGVPLYCGYGGSEFGSPTQSWDEIPEDELRNNRDWSWLRFSRSARLEWVPQGDGAFELVIYDTDEYRVRCPNIPGVKGCATADLFEPHPTRKDLWRLIGRKDDVITLSSGEKIVPIAQEGRVNASPLVSGCVMFGREQAQAGLLVEVKTEHGFDSHDPVAFEGFRDRLWPVVEQANNAAPAYAKVYKDMIIVTDPARPLPRSAKNTIIRKQALKLYTKEINGLLSATFLRNHIATALRSSGIPTLQAAAQRLSSNFVFEHTTIASLVDALATFSDTQNPLPPQRAARPDEIDSLVGEFCLDIPRPNYTQEVKLGSPVVLLTGTTGNIGSHILAHLLAEDRVSRVYALNRPSEDPAARMREALLTRGLPVELLEDGKLMSLVGDVAADSFGLDETQYEDIRQSVTHIIHNAWPVNFNLPLQAFRERIAGTRRLVDVCAAADRPIRLLQTSSIGVASGWDVSTGPVPESPLSGYCSMNGYRASKHVVEQASRAPSRSAAASRGVPVTTVRMGQACGPRATGAWGTAEWLPALVRTSVTLGCFPDMSGSVAWVPLDAIGQTYADWVLSHDELPAFVNLVHPRPAAWHVVRRGVCDELGTSLPVVPLAAWVSKVEHAMHTTSLRQMADIPAAKILNFFRDLLSASSTGPAPLGVEFCTAALQRSSPTMRELQPISEDHARMWVRFWRTSGYIP</sequence>
<evidence type="ECO:0000259" key="4">
    <source>
        <dbReference type="Pfam" id="PF07993"/>
    </source>
</evidence>
<dbReference type="EMBL" id="KN840612">
    <property type="protein sequence ID" value="KIP03508.1"/>
    <property type="molecule type" value="Genomic_DNA"/>
</dbReference>
<feature type="domain" description="Thioester reductase (TE)" evidence="4">
    <location>
        <begin position="649"/>
        <end position="884"/>
    </location>
</feature>
<evidence type="ECO:0000259" key="3">
    <source>
        <dbReference type="Pfam" id="PF00501"/>
    </source>
</evidence>
<dbReference type="HOGENOM" id="CLU_002220_1_0_1"/>
<dbReference type="InterPro" id="IPR020845">
    <property type="entry name" value="AMP-binding_CS"/>
</dbReference>
<organism evidence="5 6">
    <name type="scientific">Phlebiopsis gigantea (strain 11061_1 CR5-6)</name>
    <name type="common">White-rot fungus</name>
    <name type="synonym">Peniophora gigantea</name>
    <dbReference type="NCBI Taxonomy" id="745531"/>
    <lineage>
        <taxon>Eukaryota</taxon>
        <taxon>Fungi</taxon>
        <taxon>Dikarya</taxon>
        <taxon>Basidiomycota</taxon>
        <taxon>Agaricomycotina</taxon>
        <taxon>Agaricomycetes</taxon>
        <taxon>Polyporales</taxon>
        <taxon>Phanerochaetaceae</taxon>
        <taxon>Phlebiopsis</taxon>
    </lineage>
</organism>
<dbReference type="InterPro" id="IPR042099">
    <property type="entry name" value="ANL_N_sf"/>
</dbReference>
<reference evidence="5 6" key="1">
    <citation type="journal article" date="2014" name="PLoS Genet.">
        <title>Analysis of the Phlebiopsis gigantea genome, transcriptome and secretome provides insight into its pioneer colonization strategies of wood.</title>
        <authorList>
            <person name="Hori C."/>
            <person name="Ishida T."/>
            <person name="Igarashi K."/>
            <person name="Samejima M."/>
            <person name="Suzuki H."/>
            <person name="Master E."/>
            <person name="Ferreira P."/>
            <person name="Ruiz-Duenas F.J."/>
            <person name="Held B."/>
            <person name="Canessa P."/>
            <person name="Larrondo L.F."/>
            <person name="Schmoll M."/>
            <person name="Druzhinina I.S."/>
            <person name="Kubicek C.P."/>
            <person name="Gaskell J.A."/>
            <person name="Kersten P."/>
            <person name="St John F."/>
            <person name="Glasner J."/>
            <person name="Sabat G."/>
            <person name="Splinter BonDurant S."/>
            <person name="Syed K."/>
            <person name="Yadav J."/>
            <person name="Mgbeahuruike A.C."/>
            <person name="Kovalchuk A."/>
            <person name="Asiegbu F.O."/>
            <person name="Lackner G."/>
            <person name="Hoffmeister D."/>
            <person name="Rencoret J."/>
            <person name="Gutierrez A."/>
            <person name="Sun H."/>
            <person name="Lindquist E."/>
            <person name="Barry K."/>
            <person name="Riley R."/>
            <person name="Grigoriev I.V."/>
            <person name="Henrissat B."/>
            <person name="Kues U."/>
            <person name="Berka R.M."/>
            <person name="Martinez A.T."/>
            <person name="Covert S.F."/>
            <person name="Blanchette R.A."/>
            <person name="Cullen D."/>
        </authorList>
    </citation>
    <scope>NUCLEOTIDE SEQUENCE [LARGE SCALE GENOMIC DNA]</scope>
    <source>
        <strain evidence="5 6">11061_1 CR5-6</strain>
    </source>
</reference>
<dbReference type="PANTHER" id="PTHR43439">
    <property type="entry name" value="PHENYLACETATE-COENZYME A LIGASE"/>
    <property type="match status" value="1"/>
</dbReference>
<dbReference type="PROSITE" id="PS00455">
    <property type="entry name" value="AMP_BINDING"/>
    <property type="match status" value="1"/>
</dbReference>
<evidence type="ECO:0000313" key="6">
    <source>
        <dbReference type="Proteomes" id="UP000053257"/>
    </source>
</evidence>